<gene>
    <name evidence="5" type="ORF">P171DRAFT_416227</name>
</gene>
<evidence type="ECO:0000313" key="6">
    <source>
        <dbReference type="Proteomes" id="UP000799764"/>
    </source>
</evidence>
<dbReference type="PANTHER" id="PTHR43712">
    <property type="entry name" value="PUTATIVE (AFU_ORTHOLOGUE AFUA_4G14580)-RELATED"/>
    <property type="match status" value="1"/>
</dbReference>
<dbReference type="SUPFAM" id="SSF53335">
    <property type="entry name" value="S-adenosyl-L-methionine-dependent methyltransferases"/>
    <property type="match status" value="1"/>
</dbReference>
<dbReference type="InterPro" id="IPR029063">
    <property type="entry name" value="SAM-dependent_MTases_sf"/>
</dbReference>
<evidence type="ECO:0000256" key="3">
    <source>
        <dbReference type="ARBA" id="ARBA00022691"/>
    </source>
</evidence>
<dbReference type="InterPro" id="IPR036390">
    <property type="entry name" value="WH_DNA-bd_sf"/>
</dbReference>
<name>A0A9P4PDB8_9PLEO</name>
<keyword evidence="2" id="KW-0808">Transferase</keyword>
<dbReference type="InterPro" id="IPR036388">
    <property type="entry name" value="WH-like_DNA-bd_sf"/>
</dbReference>
<evidence type="ECO:0000256" key="2">
    <source>
        <dbReference type="ARBA" id="ARBA00022679"/>
    </source>
</evidence>
<dbReference type="AlphaFoldDB" id="A0A9P4PDB8"/>
<dbReference type="PANTHER" id="PTHR43712:SF12">
    <property type="entry name" value="STERIGMATOCYSTIN 8-O-METHYLTRANSFERASE"/>
    <property type="match status" value="1"/>
</dbReference>
<feature type="domain" description="O-methyltransferase C-terminal" evidence="4">
    <location>
        <begin position="198"/>
        <end position="390"/>
    </location>
</feature>
<dbReference type="EMBL" id="MU001503">
    <property type="protein sequence ID" value="KAF2442944.1"/>
    <property type="molecule type" value="Genomic_DNA"/>
</dbReference>
<evidence type="ECO:0000259" key="4">
    <source>
        <dbReference type="Pfam" id="PF00891"/>
    </source>
</evidence>
<comment type="caution">
    <text evidence="5">The sequence shown here is derived from an EMBL/GenBank/DDBJ whole genome shotgun (WGS) entry which is preliminary data.</text>
</comment>
<dbReference type="Proteomes" id="UP000799764">
    <property type="component" value="Unassembled WGS sequence"/>
</dbReference>
<dbReference type="SUPFAM" id="SSF46785">
    <property type="entry name" value="Winged helix' DNA-binding domain"/>
    <property type="match status" value="1"/>
</dbReference>
<dbReference type="PROSITE" id="PS51683">
    <property type="entry name" value="SAM_OMT_II"/>
    <property type="match status" value="1"/>
</dbReference>
<dbReference type="GO" id="GO:0032259">
    <property type="term" value="P:methylation"/>
    <property type="evidence" value="ECO:0007669"/>
    <property type="project" value="UniProtKB-KW"/>
</dbReference>
<dbReference type="OrthoDB" id="1606438at2759"/>
<accession>A0A9P4PDB8</accession>
<keyword evidence="1" id="KW-0489">Methyltransferase</keyword>
<dbReference type="CDD" id="cd02440">
    <property type="entry name" value="AdoMet_MTases"/>
    <property type="match status" value="1"/>
</dbReference>
<reference evidence="5" key="1">
    <citation type="journal article" date="2020" name="Stud. Mycol.">
        <title>101 Dothideomycetes genomes: a test case for predicting lifestyles and emergence of pathogens.</title>
        <authorList>
            <person name="Haridas S."/>
            <person name="Albert R."/>
            <person name="Binder M."/>
            <person name="Bloem J."/>
            <person name="Labutti K."/>
            <person name="Salamov A."/>
            <person name="Andreopoulos B."/>
            <person name="Baker S."/>
            <person name="Barry K."/>
            <person name="Bills G."/>
            <person name="Bluhm B."/>
            <person name="Cannon C."/>
            <person name="Castanera R."/>
            <person name="Culley D."/>
            <person name="Daum C."/>
            <person name="Ezra D."/>
            <person name="Gonzalez J."/>
            <person name="Henrissat B."/>
            <person name="Kuo A."/>
            <person name="Liang C."/>
            <person name="Lipzen A."/>
            <person name="Lutzoni F."/>
            <person name="Magnuson J."/>
            <person name="Mondo S."/>
            <person name="Nolan M."/>
            <person name="Ohm R."/>
            <person name="Pangilinan J."/>
            <person name="Park H.-J."/>
            <person name="Ramirez L."/>
            <person name="Alfaro M."/>
            <person name="Sun H."/>
            <person name="Tritt A."/>
            <person name="Yoshinaga Y."/>
            <person name="Zwiers L.-H."/>
            <person name="Turgeon B."/>
            <person name="Goodwin S."/>
            <person name="Spatafora J."/>
            <person name="Crous P."/>
            <person name="Grigoriev I."/>
        </authorList>
    </citation>
    <scope>NUCLEOTIDE SEQUENCE</scope>
    <source>
        <strain evidence="5">CBS 690.94</strain>
    </source>
</reference>
<evidence type="ECO:0000256" key="1">
    <source>
        <dbReference type="ARBA" id="ARBA00022603"/>
    </source>
</evidence>
<dbReference type="Pfam" id="PF00891">
    <property type="entry name" value="Methyltransf_2"/>
    <property type="match status" value="1"/>
</dbReference>
<proteinExistence type="predicted"/>
<organism evidence="5 6">
    <name type="scientific">Karstenula rhodostoma CBS 690.94</name>
    <dbReference type="NCBI Taxonomy" id="1392251"/>
    <lineage>
        <taxon>Eukaryota</taxon>
        <taxon>Fungi</taxon>
        <taxon>Dikarya</taxon>
        <taxon>Ascomycota</taxon>
        <taxon>Pezizomycotina</taxon>
        <taxon>Dothideomycetes</taxon>
        <taxon>Pleosporomycetidae</taxon>
        <taxon>Pleosporales</taxon>
        <taxon>Massarineae</taxon>
        <taxon>Didymosphaeriaceae</taxon>
        <taxon>Karstenula</taxon>
    </lineage>
</organism>
<keyword evidence="6" id="KW-1185">Reference proteome</keyword>
<dbReference type="InterPro" id="IPR001077">
    <property type="entry name" value="COMT_C"/>
</dbReference>
<sequence length="418" mass="46171">MSTSRIIQLARLIASETQTLDEHLTENKLPQPSFAVGALTEPFPQPSPNVAKAKTNVIEATIELRQLLEGPIKQLLPESNFAPLASVYRFNIAKHVALDGNVSFGDLADKCGLLEQDMKRIIRYTSIHHRVFVEPEEGFVAHTAASRLLVDNELIRDVMGLTFAECWPAHARTPDAIAQRSEEPNISGYSLANNTDLNMFSFLGQHPNRARRFAGAMSSTSKASLDALAEHFDWASLPPGATVVDVGGAQGHVSIDLARRFSALSFVVQDIPEVISDSEGNVPEELAGRVRLVTHDMFTPQPPRDADVYLLRYVLHDWPDKYCVRVIENIIPVLKKGARIVLQEHVLAEHGTLGLLHEMQVRSMDAIMMSLFNSRERGVADWEDVFARAGKGRFDVGVRRVKGNTATGVVVAEWRGSA</sequence>
<dbReference type="InterPro" id="IPR016461">
    <property type="entry name" value="COMT-like"/>
</dbReference>
<dbReference type="Gene3D" id="1.10.10.10">
    <property type="entry name" value="Winged helix-like DNA-binding domain superfamily/Winged helix DNA-binding domain"/>
    <property type="match status" value="1"/>
</dbReference>
<protein>
    <submittedName>
        <fullName evidence="5">O-methyltransferase</fullName>
    </submittedName>
</protein>
<keyword evidence="3" id="KW-0949">S-adenosyl-L-methionine</keyword>
<evidence type="ECO:0000313" key="5">
    <source>
        <dbReference type="EMBL" id="KAF2442944.1"/>
    </source>
</evidence>
<dbReference type="Gene3D" id="3.40.50.150">
    <property type="entry name" value="Vaccinia Virus protein VP39"/>
    <property type="match status" value="1"/>
</dbReference>
<dbReference type="GO" id="GO:0008171">
    <property type="term" value="F:O-methyltransferase activity"/>
    <property type="evidence" value="ECO:0007669"/>
    <property type="project" value="InterPro"/>
</dbReference>